<gene>
    <name evidence="4" type="ORF">Zmor_007060</name>
</gene>
<reference evidence="4" key="1">
    <citation type="journal article" date="2023" name="G3 (Bethesda)">
        <title>Whole genome assemblies of Zophobas morio and Tenebrio molitor.</title>
        <authorList>
            <person name="Kaur S."/>
            <person name="Stinson S.A."/>
            <person name="diCenzo G.C."/>
        </authorList>
    </citation>
    <scope>NUCLEOTIDE SEQUENCE</scope>
    <source>
        <strain evidence="4">QUZm001</strain>
    </source>
</reference>
<feature type="chain" id="PRO_5041219566" evidence="3">
    <location>
        <begin position="24"/>
        <end position="247"/>
    </location>
</feature>
<proteinExistence type="predicted"/>
<keyword evidence="5" id="KW-1185">Reference proteome</keyword>
<dbReference type="AlphaFoldDB" id="A0AA38J190"/>
<evidence type="ECO:0000313" key="5">
    <source>
        <dbReference type="Proteomes" id="UP001168821"/>
    </source>
</evidence>
<dbReference type="InterPro" id="IPR050333">
    <property type="entry name" value="SLRP"/>
</dbReference>
<name>A0AA38J190_9CUCU</name>
<keyword evidence="3" id="KW-0732">Signal</keyword>
<keyword evidence="2" id="KW-0677">Repeat</keyword>
<dbReference type="Gene3D" id="3.80.10.10">
    <property type="entry name" value="Ribonuclease Inhibitor"/>
    <property type="match status" value="1"/>
</dbReference>
<sequence>MPRKLFITVIIVLNSILQQPVDGGFTEGAACSNRNTAYLNPSKALFPSDPVKCVDITGMGKSLIFYKQWPIGQADTLYADHMHLTSFNRTIFTFMPNLEMVDLTGNKIKRLPIAMSSVIPKLTTLLLAKNRIQIPKKKPLMRCFTIKTLMLSHNKIRALQTMTFAKTPSLRVLYLDSNYLKYITPKMFSHLTNLKYLHLGNNLLKRVPSKAYMPKSLSIYIVKGNKLERKRNAARPKRNTAVSLKIS</sequence>
<evidence type="ECO:0000313" key="4">
    <source>
        <dbReference type="EMBL" id="KAJ3662729.1"/>
    </source>
</evidence>
<dbReference type="SUPFAM" id="SSF52058">
    <property type="entry name" value="L domain-like"/>
    <property type="match status" value="1"/>
</dbReference>
<accession>A0AA38J190</accession>
<dbReference type="InterPro" id="IPR001611">
    <property type="entry name" value="Leu-rich_rpt"/>
</dbReference>
<comment type="caution">
    <text evidence="4">The sequence shown here is derived from an EMBL/GenBank/DDBJ whole genome shotgun (WGS) entry which is preliminary data.</text>
</comment>
<organism evidence="4 5">
    <name type="scientific">Zophobas morio</name>
    <dbReference type="NCBI Taxonomy" id="2755281"/>
    <lineage>
        <taxon>Eukaryota</taxon>
        <taxon>Metazoa</taxon>
        <taxon>Ecdysozoa</taxon>
        <taxon>Arthropoda</taxon>
        <taxon>Hexapoda</taxon>
        <taxon>Insecta</taxon>
        <taxon>Pterygota</taxon>
        <taxon>Neoptera</taxon>
        <taxon>Endopterygota</taxon>
        <taxon>Coleoptera</taxon>
        <taxon>Polyphaga</taxon>
        <taxon>Cucujiformia</taxon>
        <taxon>Tenebrionidae</taxon>
        <taxon>Zophobas</taxon>
    </lineage>
</organism>
<dbReference type="EMBL" id="JALNTZ010000002">
    <property type="protein sequence ID" value="KAJ3662729.1"/>
    <property type="molecule type" value="Genomic_DNA"/>
</dbReference>
<dbReference type="GO" id="GO:0005615">
    <property type="term" value="C:extracellular space"/>
    <property type="evidence" value="ECO:0007669"/>
    <property type="project" value="TreeGrafter"/>
</dbReference>
<dbReference type="InterPro" id="IPR032675">
    <property type="entry name" value="LRR_dom_sf"/>
</dbReference>
<evidence type="ECO:0000256" key="3">
    <source>
        <dbReference type="SAM" id="SignalP"/>
    </source>
</evidence>
<feature type="signal peptide" evidence="3">
    <location>
        <begin position="1"/>
        <end position="23"/>
    </location>
</feature>
<dbReference type="PANTHER" id="PTHR45712:SF1">
    <property type="entry name" value="NEPHROCAN"/>
    <property type="match status" value="1"/>
</dbReference>
<evidence type="ECO:0000256" key="1">
    <source>
        <dbReference type="ARBA" id="ARBA00022614"/>
    </source>
</evidence>
<dbReference type="InterPro" id="IPR003591">
    <property type="entry name" value="Leu-rich_rpt_typical-subtyp"/>
</dbReference>
<dbReference type="Proteomes" id="UP001168821">
    <property type="component" value="Unassembled WGS sequence"/>
</dbReference>
<evidence type="ECO:0000256" key="2">
    <source>
        <dbReference type="ARBA" id="ARBA00022737"/>
    </source>
</evidence>
<protein>
    <submittedName>
        <fullName evidence="4">Uncharacterized protein</fullName>
    </submittedName>
</protein>
<dbReference type="PROSITE" id="PS51450">
    <property type="entry name" value="LRR"/>
    <property type="match status" value="1"/>
</dbReference>
<dbReference type="PANTHER" id="PTHR45712">
    <property type="entry name" value="AGAP008170-PA"/>
    <property type="match status" value="1"/>
</dbReference>
<keyword evidence="1" id="KW-0433">Leucine-rich repeat</keyword>
<dbReference type="Pfam" id="PF13855">
    <property type="entry name" value="LRR_8"/>
    <property type="match status" value="2"/>
</dbReference>
<dbReference type="SMART" id="SM00369">
    <property type="entry name" value="LRR_TYP"/>
    <property type="match status" value="4"/>
</dbReference>